<feature type="region of interest" description="Disordered" evidence="1">
    <location>
        <begin position="124"/>
        <end position="195"/>
    </location>
</feature>
<feature type="compositionally biased region" description="Polar residues" evidence="1">
    <location>
        <begin position="147"/>
        <end position="157"/>
    </location>
</feature>
<evidence type="ECO:0000313" key="3">
    <source>
        <dbReference type="Proteomes" id="UP000323386"/>
    </source>
</evidence>
<protein>
    <submittedName>
        <fullName evidence="2">Uncharacterized protein</fullName>
    </submittedName>
</protein>
<accession>A0A5C3ESS4</accession>
<name>A0A5C3ESS4_9BASI</name>
<sequence length="268" mass="28235">MPASAAAPTRNRRVLSFQQINSTRRRSAAANSSSSSSSSSSSQQYRIAFGGSNEDRNGDAGQIERSGARIRTDWRSLTGGGDPSEGTTFAQPEQQTGGAMATFRFALRLVLHVYTAIGTKARLPTSPSFVPPTPQSNVSEGYPLAPSRSTHCASIQTAGDPRSSGGGRESLPPEGSLPSGIRRCRNPPGPLPNSAVVSSGRVLAVRGHPRMHAAPLRGSVPRAAADSDGRSRCDSVHGLPNRRVFQFLDVVGFGQPCERNNKGKDEGA</sequence>
<dbReference type="Proteomes" id="UP000323386">
    <property type="component" value="Unassembled WGS sequence"/>
</dbReference>
<evidence type="ECO:0000256" key="1">
    <source>
        <dbReference type="SAM" id="MobiDB-lite"/>
    </source>
</evidence>
<organism evidence="2 3">
    <name type="scientific">Pseudozyma flocculosa</name>
    <dbReference type="NCBI Taxonomy" id="84751"/>
    <lineage>
        <taxon>Eukaryota</taxon>
        <taxon>Fungi</taxon>
        <taxon>Dikarya</taxon>
        <taxon>Basidiomycota</taxon>
        <taxon>Ustilaginomycotina</taxon>
        <taxon>Ustilaginomycetes</taxon>
        <taxon>Ustilaginales</taxon>
        <taxon>Ustilaginaceae</taxon>
        <taxon>Pseudozyma</taxon>
    </lineage>
</organism>
<evidence type="ECO:0000313" key="2">
    <source>
        <dbReference type="EMBL" id="SPO34775.1"/>
    </source>
</evidence>
<gene>
    <name evidence="2" type="ORF">PSFLO_00246</name>
</gene>
<keyword evidence="3" id="KW-1185">Reference proteome</keyword>
<reference evidence="2" key="1">
    <citation type="submission" date="2018-03" db="EMBL/GenBank/DDBJ databases">
        <authorList>
            <person name="Guldener U."/>
        </authorList>
    </citation>
    <scope>NUCLEOTIDE SEQUENCE [LARGE SCALE GENOMIC DNA]</scope>
    <source>
        <strain evidence="2">DAOM196992</strain>
    </source>
</reference>
<proteinExistence type="predicted"/>
<dbReference type="AlphaFoldDB" id="A0A5C3ESS4"/>
<feature type="compositionally biased region" description="Low complexity" evidence="1">
    <location>
        <begin position="28"/>
        <end position="42"/>
    </location>
</feature>
<feature type="region of interest" description="Disordered" evidence="1">
    <location>
        <begin position="1"/>
        <end position="95"/>
    </location>
</feature>
<feature type="compositionally biased region" description="Polar residues" evidence="1">
    <location>
        <begin position="85"/>
        <end position="95"/>
    </location>
</feature>
<dbReference type="EMBL" id="OOIP01000001">
    <property type="protein sequence ID" value="SPO34775.1"/>
    <property type="molecule type" value="Genomic_DNA"/>
</dbReference>